<feature type="region of interest" description="Disordered" evidence="7">
    <location>
        <begin position="1"/>
        <end position="118"/>
    </location>
</feature>
<evidence type="ECO:0000256" key="1">
    <source>
        <dbReference type="ARBA" id="ARBA00004123"/>
    </source>
</evidence>
<dbReference type="SUPFAM" id="SSF46689">
    <property type="entry name" value="Homeodomain-like"/>
    <property type="match status" value="1"/>
</dbReference>
<dbReference type="Gene3D" id="1.10.10.60">
    <property type="entry name" value="Homeodomain-like"/>
    <property type="match status" value="1"/>
</dbReference>
<name>A0ABP0AID8_PIPNA</name>
<dbReference type="EMBL" id="OY882879">
    <property type="protein sequence ID" value="CAK6450272.1"/>
    <property type="molecule type" value="Genomic_DNA"/>
</dbReference>
<dbReference type="PANTHER" id="PTHR24329">
    <property type="entry name" value="HOMEOBOX PROTEIN ARISTALESS"/>
    <property type="match status" value="1"/>
</dbReference>
<evidence type="ECO:0000256" key="3">
    <source>
        <dbReference type="ARBA" id="ARBA00023155"/>
    </source>
</evidence>
<dbReference type="SMART" id="SM00389">
    <property type="entry name" value="HOX"/>
    <property type="match status" value="1"/>
</dbReference>
<dbReference type="Pfam" id="PF00046">
    <property type="entry name" value="Homeodomain"/>
    <property type="match status" value="1"/>
</dbReference>
<evidence type="ECO:0000256" key="2">
    <source>
        <dbReference type="ARBA" id="ARBA00023125"/>
    </source>
</evidence>
<evidence type="ECO:0000259" key="8">
    <source>
        <dbReference type="PROSITE" id="PS50071"/>
    </source>
</evidence>
<dbReference type="InterPro" id="IPR017970">
    <property type="entry name" value="Homeobox_CS"/>
</dbReference>
<keyword evidence="3 5" id="KW-0371">Homeobox</keyword>
<evidence type="ECO:0000256" key="6">
    <source>
        <dbReference type="RuleBase" id="RU000682"/>
    </source>
</evidence>
<protein>
    <recommendedName>
        <fullName evidence="8">Homeobox domain-containing protein</fullName>
    </recommendedName>
</protein>
<evidence type="ECO:0000313" key="9">
    <source>
        <dbReference type="EMBL" id="CAK6450272.1"/>
    </source>
</evidence>
<keyword evidence="4 5" id="KW-0539">Nucleus</keyword>
<organism evidence="9 10">
    <name type="scientific">Pipistrellus nathusii</name>
    <name type="common">Nathusius' pipistrelle</name>
    <dbReference type="NCBI Taxonomy" id="59473"/>
    <lineage>
        <taxon>Eukaryota</taxon>
        <taxon>Metazoa</taxon>
        <taxon>Chordata</taxon>
        <taxon>Craniata</taxon>
        <taxon>Vertebrata</taxon>
        <taxon>Euteleostomi</taxon>
        <taxon>Mammalia</taxon>
        <taxon>Eutheria</taxon>
        <taxon>Laurasiatheria</taxon>
        <taxon>Chiroptera</taxon>
        <taxon>Yangochiroptera</taxon>
        <taxon>Vespertilionidae</taxon>
        <taxon>Pipistrellus</taxon>
    </lineage>
</organism>
<dbReference type="InterPro" id="IPR009057">
    <property type="entry name" value="Homeodomain-like_sf"/>
</dbReference>
<dbReference type="CDD" id="cd00086">
    <property type="entry name" value="homeodomain"/>
    <property type="match status" value="1"/>
</dbReference>
<sequence length="292" mass="34198">MNPQGQPNQDTNGFVSPGVEENGGEMQDNETDEADERDEQDEPNEPDEPDEPDELDEPDEPDESDESDESDELDEPDEPDDLDEPDEPDESSDYSSDDSEEEPEEQEQEAQPVLVNIRRPRPWNRRRVAQRTTFTVMQMQELERLFHRYPFPDMLMRQDIARRMNVTEARVQIWFKNRRRRQRAFMWRNVRHMVQGNPIHINVGAQQNIILPPQPALMFLPHAWMWYPQPAWIRYPQPQALGLLLPPVAPYPPLFVPAPPQPQPLFFPPLPHVPHGGPHPHVWAWFVSVFYP</sequence>
<feature type="compositionally biased region" description="Acidic residues" evidence="7">
    <location>
        <begin position="27"/>
        <end position="108"/>
    </location>
</feature>
<accession>A0ABP0AID8</accession>
<keyword evidence="10" id="KW-1185">Reference proteome</keyword>
<dbReference type="PROSITE" id="PS00027">
    <property type="entry name" value="HOMEOBOX_1"/>
    <property type="match status" value="1"/>
</dbReference>
<dbReference type="Proteomes" id="UP001314169">
    <property type="component" value="Chromosome X"/>
</dbReference>
<feature type="DNA-binding region" description="Homeobox" evidence="5">
    <location>
        <begin position="127"/>
        <end position="186"/>
    </location>
</feature>
<feature type="compositionally biased region" description="Polar residues" evidence="7">
    <location>
        <begin position="1"/>
        <end position="14"/>
    </location>
</feature>
<dbReference type="PANTHER" id="PTHR24329:SF543">
    <property type="entry name" value="FI01017P-RELATED"/>
    <property type="match status" value="1"/>
</dbReference>
<dbReference type="InterPro" id="IPR050649">
    <property type="entry name" value="Paired_Homeobox_TFs"/>
</dbReference>
<proteinExistence type="predicted"/>
<evidence type="ECO:0000256" key="7">
    <source>
        <dbReference type="SAM" id="MobiDB-lite"/>
    </source>
</evidence>
<keyword evidence="2 5" id="KW-0238">DNA-binding</keyword>
<comment type="subcellular location">
    <subcellularLocation>
        <location evidence="1 5 6">Nucleus</location>
    </subcellularLocation>
</comment>
<evidence type="ECO:0000256" key="4">
    <source>
        <dbReference type="ARBA" id="ARBA00023242"/>
    </source>
</evidence>
<reference evidence="9" key="1">
    <citation type="submission" date="2023-12" db="EMBL/GenBank/DDBJ databases">
        <authorList>
            <person name="Brown T."/>
        </authorList>
    </citation>
    <scope>NUCLEOTIDE SEQUENCE</scope>
</reference>
<gene>
    <name evidence="9" type="ORF">MPIPNATIZW_LOCUS18578</name>
</gene>
<dbReference type="InterPro" id="IPR001356">
    <property type="entry name" value="HD"/>
</dbReference>
<evidence type="ECO:0000313" key="10">
    <source>
        <dbReference type="Proteomes" id="UP001314169"/>
    </source>
</evidence>
<dbReference type="PROSITE" id="PS50071">
    <property type="entry name" value="HOMEOBOX_2"/>
    <property type="match status" value="1"/>
</dbReference>
<feature type="domain" description="Homeobox" evidence="8">
    <location>
        <begin position="125"/>
        <end position="185"/>
    </location>
</feature>
<evidence type="ECO:0000256" key="5">
    <source>
        <dbReference type="PROSITE-ProRule" id="PRU00108"/>
    </source>
</evidence>